<proteinExistence type="predicted"/>
<dbReference type="Pfam" id="PF00248">
    <property type="entry name" value="Aldo_ket_red"/>
    <property type="match status" value="1"/>
</dbReference>
<organism evidence="2">
    <name type="scientific">mine drainage metagenome</name>
    <dbReference type="NCBI Taxonomy" id="410659"/>
    <lineage>
        <taxon>unclassified sequences</taxon>
        <taxon>metagenomes</taxon>
        <taxon>ecological metagenomes</taxon>
    </lineage>
</organism>
<evidence type="ECO:0000259" key="1">
    <source>
        <dbReference type="Pfam" id="PF00248"/>
    </source>
</evidence>
<dbReference type="PANTHER" id="PTHR43638:SF3">
    <property type="entry name" value="ALDEHYDE REDUCTASE"/>
    <property type="match status" value="1"/>
</dbReference>
<dbReference type="EMBL" id="AUZY01002446">
    <property type="protein sequence ID" value="EQD72211.1"/>
    <property type="molecule type" value="Genomic_DNA"/>
</dbReference>
<gene>
    <name evidence="2" type="ORF">B1B_03929</name>
</gene>
<dbReference type="InterPro" id="IPR036812">
    <property type="entry name" value="NAD(P)_OxRdtase_dom_sf"/>
</dbReference>
<dbReference type="SUPFAM" id="SSF51430">
    <property type="entry name" value="NAD(P)-linked oxidoreductase"/>
    <property type="match status" value="1"/>
</dbReference>
<dbReference type="PANTHER" id="PTHR43638">
    <property type="entry name" value="OXIDOREDUCTASE, ALDO/KETO REDUCTASE FAMILY PROTEIN"/>
    <property type="match status" value="1"/>
</dbReference>
<dbReference type="AlphaFoldDB" id="T1BGW9"/>
<feature type="domain" description="NADP-dependent oxidoreductase" evidence="1">
    <location>
        <begin position="15"/>
        <end position="91"/>
    </location>
</feature>
<feature type="non-terminal residue" evidence="2">
    <location>
        <position position="1"/>
    </location>
</feature>
<comment type="caution">
    <text evidence="2">The sequence shown here is derived from an EMBL/GenBank/DDBJ whole genome shotgun (WGS) entry which is preliminary data.</text>
</comment>
<reference evidence="2" key="2">
    <citation type="journal article" date="2014" name="ISME J.">
        <title>Microbial stratification in low pH oxic and suboxic macroscopic growths along an acid mine drainage.</title>
        <authorList>
            <person name="Mendez-Garcia C."/>
            <person name="Mesa V."/>
            <person name="Sprenger R.R."/>
            <person name="Richter M."/>
            <person name="Diez M.S."/>
            <person name="Solano J."/>
            <person name="Bargiela R."/>
            <person name="Golyshina O.V."/>
            <person name="Manteca A."/>
            <person name="Ramos J.L."/>
            <person name="Gallego J.R."/>
            <person name="Llorente I."/>
            <person name="Martins Dos Santos V.A."/>
            <person name="Jensen O.N."/>
            <person name="Pelaez A.I."/>
            <person name="Sanchez J."/>
            <person name="Ferrer M."/>
        </authorList>
    </citation>
    <scope>NUCLEOTIDE SEQUENCE</scope>
</reference>
<name>T1BGW9_9ZZZZ</name>
<dbReference type="Gene3D" id="3.20.20.100">
    <property type="entry name" value="NADP-dependent oxidoreductase domain"/>
    <property type="match status" value="1"/>
</dbReference>
<sequence length="115" mass="12031">YDADHLPGGVRRNNPLFTATAMEAAAPLVGLLREIGESRGATPAQVALAYLIAQPQVIAIPGANSIAQLEANVAAADIELSADELLAIRRVADLVQYSRAAAAAQMLGRLTPKWS</sequence>
<evidence type="ECO:0000313" key="2">
    <source>
        <dbReference type="EMBL" id="EQD72211.1"/>
    </source>
</evidence>
<protein>
    <submittedName>
        <fullName evidence="2">Aldo/keto reductase</fullName>
    </submittedName>
</protein>
<reference evidence="2" key="1">
    <citation type="submission" date="2013-08" db="EMBL/GenBank/DDBJ databases">
        <authorList>
            <person name="Mendez C."/>
            <person name="Richter M."/>
            <person name="Ferrer M."/>
            <person name="Sanchez J."/>
        </authorList>
    </citation>
    <scope>NUCLEOTIDE SEQUENCE</scope>
</reference>
<dbReference type="InterPro" id="IPR023210">
    <property type="entry name" value="NADP_OxRdtase_dom"/>
</dbReference>
<accession>T1BGW9</accession>